<dbReference type="AlphaFoldDB" id="A0A2N9K8W3"/>
<protein>
    <submittedName>
        <fullName evidence="4">Integrase core domain protein</fullName>
    </submittedName>
</protein>
<reference evidence="4 5" key="2">
    <citation type="submission" date="2018-02" db="EMBL/GenBank/DDBJ databases">
        <authorList>
            <person name="Cohen D.B."/>
            <person name="Kent A.D."/>
        </authorList>
    </citation>
    <scope>NUCLEOTIDE SEQUENCE [LARGE SCALE GENOMIC DNA]</scope>
    <source>
        <strain evidence="4 5">CECT 9216</strain>
    </source>
</reference>
<dbReference type="GO" id="GO:0006310">
    <property type="term" value="P:DNA recombination"/>
    <property type="evidence" value="ECO:0007669"/>
    <property type="project" value="UniProtKB-KW"/>
</dbReference>
<dbReference type="InterPro" id="IPR051917">
    <property type="entry name" value="Transposase-Integrase"/>
</dbReference>
<dbReference type="GO" id="GO:0003676">
    <property type="term" value="F:nucleic acid binding"/>
    <property type="evidence" value="ECO:0007669"/>
    <property type="project" value="InterPro"/>
</dbReference>
<evidence type="ECO:0000313" key="6">
    <source>
        <dbReference type="Proteomes" id="UP000239237"/>
    </source>
</evidence>
<feature type="domain" description="Integrase catalytic" evidence="2">
    <location>
        <begin position="195"/>
        <end position="366"/>
    </location>
</feature>
<sequence length="387" mass="46059">MTAEQPKKRKRQPRLNENQRYLIEHLWNNEQLSQTDIGRQLGYDPSVISRELDRGNVLDFSNLDRHTLLRMNIHARIKYSAQRGQYIATKKRFRMGQGLLLIPELKELIEHWINVEHWTPEQIAGNVQDVEVSSSTIRDWSKRGLINIRTHKYHRQDGSPKQRELAKNQRARQREIARLRENLKKSGELVRHSIYDRSPVVAKRKQFGHWEIDLVLPMKQNNGQYQDHSAIMTVVERKTRFYALIKVKSKQSKDMIEAFKLFYERYGEAVRTITADNGSEFISWDFLEYVQKELKIKIYYCTPSSPHQRGSNENRNGKLRDWFPKGTSFKPVRQKQLDEVADKMNAMPMRIALQGKSPIELFDKEYKTMQRYRRAYEKRKLKQSKQN</sequence>
<reference evidence="3 6" key="1">
    <citation type="submission" date="2018-02" db="EMBL/GenBank/DDBJ databases">
        <authorList>
            <person name="Rodrigo-Torres L."/>
            <person name="Arahal R. D."/>
            <person name="Lucena T."/>
        </authorList>
    </citation>
    <scope>NUCLEOTIDE SEQUENCE [LARGE SCALE GENOMIC DNA]</scope>
    <source>
        <strain evidence="3 6">CECT 8486</strain>
    </source>
</reference>
<accession>A0A2N9K8W3</accession>
<dbReference type="InterPro" id="IPR001584">
    <property type="entry name" value="Integrase_cat-core"/>
</dbReference>
<dbReference type="PROSITE" id="PS50994">
    <property type="entry name" value="INTEGRASE"/>
    <property type="match status" value="1"/>
</dbReference>
<dbReference type="NCBIfam" id="NF033563">
    <property type="entry name" value="transpos_IS30"/>
    <property type="match status" value="1"/>
</dbReference>
<keyword evidence="1" id="KW-0233">DNA recombination</keyword>
<dbReference type="GO" id="GO:0032196">
    <property type="term" value="P:transposition"/>
    <property type="evidence" value="ECO:0007669"/>
    <property type="project" value="TreeGrafter"/>
</dbReference>
<dbReference type="InterPro" id="IPR025246">
    <property type="entry name" value="IS30-like_HTH"/>
</dbReference>
<dbReference type="RefSeq" id="WP_105299594.1">
    <property type="nucleotide sequence ID" value="NZ_OKQR01000001.1"/>
</dbReference>
<dbReference type="Pfam" id="PF00665">
    <property type="entry name" value="rve"/>
    <property type="match status" value="1"/>
</dbReference>
<dbReference type="EMBL" id="OKQU01000001">
    <property type="protein sequence ID" value="SPE06716.1"/>
    <property type="molecule type" value="Genomic_DNA"/>
</dbReference>
<organism evidence="4 5">
    <name type="scientific">Leuconostoc suionicum</name>
    <dbReference type="NCBI Taxonomy" id="1511761"/>
    <lineage>
        <taxon>Bacteria</taxon>
        <taxon>Bacillati</taxon>
        <taxon>Bacillota</taxon>
        <taxon>Bacilli</taxon>
        <taxon>Lactobacillales</taxon>
        <taxon>Lactobacillaceae</taxon>
        <taxon>Leuconostoc</taxon>
    </lineage>
</organism>
<dbReference type="GO" id="GO:0005829">
    <property type="term" value="C:cytosol"/>
    <property type="evidence" value="ECO:0007669"/>
    <property type="project" value="TreeGrafter"/>
</dbReference>
<dbReference type="Pfam" id="PF13936">
    <property type="entry name" value="HTH_38"/>
    <property type="match status" value="1"/>
</dbReference>
<dbReference type="InterPro" id="IPR012337">
    <property type="entry name" value="RNaseH-like_sf"/>
</dbReference>
<dbReference type="InterPro" id="IPR036397">
    <property type="entry name" value="RNaseH_sf"/>
</dbReference>
<name>A0A2N9K8W3_9LACO</name>
<proteinExistence type="predicted"/>
<evidence type="ECO:0000313" key="5">
    <source>
        <dbReference type="Proteomes" id="UP000237923"/>
    </source>
</evidence>
<keyword evidence="6" id="KW-1185">Reference proteome</keyword>
<dbReference type="GO" id="GO:0015074">
    <property type="term" value="P:DNA integration"/>
    <property type="evidence" value="ECO:0007669"/>
    <property type="project" value="InterPro"/>
</dbReference>
<dbReference type="GO" id="GO:0004803">
    <property type="term" value="F:transposase activity"/>
    <property type="evidence" value="ECO:0007669"/>
    <property type="project" value="TreeGrafter"/>
</dbReference>
<dbReference type="Gene3D" id="3.30.420.10">
    <property type="entry name" value="Ribonuclease H-like superfamily/Ribonuclease H"/>
    <property type="match status" value="1"/>
</dbReference>
<dbReference type="PANTHER" id="PTHR10948">
    <property type="entry name" value="TRANSPOSASE"/>
    <property type="match status" value="1"/>
</dbReference>
<dbReference type="EMBL" id="OKQR01000001">
    <property type="protein sequence ID" value="SPD91491.1"/>
    <property type="molecule type" value="Genomic_DNA"/>
</dbReference>
<evidence type="ECO:0000259" key="2">
    <source>
        <dbReference type="PROSITE" id="PS50994"/>
    </source>
</evidence>
<gene>
    <name evidence="3" type="ORF">LES8486_00471</name>
    <name evidence="4" type="ORF">LES9216_00618</name>
</gene>
<dbReference type="SUPFAM" id="SSF53098">
    <property type="entry name" value="Ribonuclease H-like"/>
    <property type="match status" value="1"/>
</dbReference>
<dbReference type="PANTHER" id="PTHR10948:SF23">
    <property type="entry name" value="TRANSPOSASE INSI FOR INSERTION SEQUENCE ELEMENT IS30A-RELATED"/>
    <property type="match status" value="1"/>
</dbReference>
<dbReference type="InterPro" id="IPR053392">
    <property type="entry name" value="Transposase_IS30-like"/>
</dbReference>
<dbReference type="Proteomes" id="UP000237923">
    <property type="component" value="Unassembled WGS sequence"/>
</dbReference>
<evidence type="ECO:0000313" key="4">
    <source>
        <dbReference type="EMBL" id="SPE06716.1"/>
    </source>
</evidence>
<evidence type="ECO:0000313" key="3">
    <source>
        <dbReference type="EMBL" id="SPD91491.1"/>
    </source>
</evidence>
<dbReference type="Proteomes" id="UP000239237">
    <property type="component" value="Unassembled WGS sequence"/>
</dbReference>
<evidence type="ECO:0000256" key="1">
    <source>
        <dbReference type="ARBA" id="ARBA00023172"/>
    </source>
</evidence>